<feature type="transmembrane region" description="Helical" evidence="5">
    <location>
        <begin position="347"/>
        <end position="366"/>
    </location>
</feature>
<name>A0A1I3L6V6_9RHOB</name>
<dbReference type="SUPFAM" id="SSF103473">
    <property type="entry name" value="MFS general substrate transporter"/>
    <property type="match status" value="1"/>
</dbReference>
<dbReference type="Pfam" id="PF07690">
    <property type="entry name" value="MFS_1"/>
    <property type="match status" value="1"/>
</dbReference>
<evidence type="ECO:0000313" key="8">
    <source>
        <dbReference type="Proteomes" id="UP000199377"/>
    </source>
</evidence>
<feature type="transmembrane region" description="Helical" evidence="5">
    <location>
        <begin position="372"/>
        <end position="394"/>
    </location>
</feature>
<feature type="transmembrane region" description="Helical" evidence="5">
    <location>
        <begin position="63"/>
        <end position="86"/>
    </location>
</feature>
<feature type="transmembrane region" description="Helical" evidence="5">
    <location>
        <begin position="220"/>
        <end position="238"/>
    </location>
</feature>
<dbReference type="AlphaFoldDB" id="A0A1I3L6V6"/>
<organism evidence="7 8">
    <name type="scientific">Albimonas pacifica</name>
    <dbReference type="NCBI Taxonomy" id="1114924"/>
    <lineage>
        <taxon>Bacteria</taxon>
        <taxon>Pseudomonadati</taxon>
        <taxon>Pseudomonadota</taxon>
        <taxon>Alphaproteobacteria</taxon>
        <taxon>Rhodobacterales</taxon>
        <taxon>Paracoccaceae</taxon>
        <taxon>Albimonas</taxon>
    </lineage>
</organism>
<dbReference type="GO" id="GO:0022857">
    <property type="term" value="F:transmembrane transporter activity"/>
    <property type="evidence" value="ECO:0007669"/>
    <property type="project" value="InterPro"/>
</dbReference>
<evidence type="ECO:0000313" key="7">
    <source>
        <dbReference type="EMBL" id="SFI80398.1"/>
    </source>
</evidence>
<feature type="transmembrane region" description="Helical" evidence="5">
    <location>
        <begin position="315"/>
        <end position="340"/>
    </location>
</feature>
<comment type="subcellular location">
    <subcellularLocation>
        <location evidence="1">Membrane</location>
        <topology evidence="1">Multi-pass membrane protein</topology>
    </subcellularLocation>
</comment>
<dbReference type="Proteomes" id="UP000199377">
    <property type="component" value="Unassembled WGS sequence"/>
</dbReference>
<evidence type="ECO:0000259" key="6">
    <source>
        <dbReference type="PROSITE" id="PS50850"/>
    </source>
</evidence>
<feature type="transmembrane region" description="Helical" evidence="5">
    <location>
        <begin position="118"/>
        <end position="140"/>
    </location>
</feature>
<dbReference type="InterPro" id="IPR011701">
    <property type="entry name" value="MFS"/>
</dbReference>
<feature type="transmembrane region" description="Helical" evidence="5">
    <location>
        <begin position="283"/>
        <end position="303"/>
    </location>
</feature>
<evidence type="ECO:0000256" key="1">
    <source>
        <dbReference type="ARBA" id="ARBA00004141"/>
    </source>
</evidence>
<keyword evidence="2 5" id="KW-0812">Transmembrane</keyword>
<dbReference type="RefSeq" id="WP_177236338.1">
    <property type="nucleotide sequence ID" value="NZ_FOQH01000009.1"/>
</dbReference>
<evidence type="ECO:0000256" key="5">
    <source>
        <dbReference type="SAM" id="Phobius"/>
    </source>
</evidence>
<keyword evidence="3 5" id="KW-1133">Transmembrane helix</keyword>
<evidence type="ECO:0000256" key="4">
    <source>
        <dbReference type="ARBA" id="ARBA00023136"/>
    </source>
</evidence>
<dbReference type="EMBL" id="FOQH01000009">
    <property type="protein sequence ID" value="SFI80398.1"/>
    <property type="molecule type" value="Genomic_DNA"/>
</dbReference>
<dbReference type="InterPro" id="IPR036259">
    <property type="entry name" value="MFS_trans_sf"/>
</dbReference>
<feature type="domain" description="Major facilitator superfamily (MFS) profile" evidence="6">
    <location>
        <begin position="29"/>
        <end position="474"/>
    </location>
</feature>
<keyword evidence="8" id="KW-1185">Reference proteome</keyword>
<dbReference type="PANTHER" id="PTHR23501:SF154">
    <property type="entry name" value="MULTIDRUG-EFFLUX TRANSPORTER RV1634-RELATED"/>
    <property type="match status" value="1"/>
</dbReference>
<feature type="transmembrane region" description="Helical" evidence="5">
    <location>
        <begin position="152"/>
        <end position="176"/>
    </location>
</feature>
<dbReference type="PROSITE" id="PS50850">
    <property type="entry name" value="MFS"/>
    <property type="match status" value="1"/>
</dbReference>
<evidence type="ECO:0000256" key="2">
    <source>
        <dbReference type="ARBA" id="ARBA00022692"/>
    </source>
</evidence>
<gene>
    <name evidence="7" type="ORF">SAMN05216258_109232</name>
</gene>
<feature type="transmembrane region" description="Helical" evidence="5">
    <location>
        <begin position="182"/>
        <end position="200"/>
    </location>
</feature>
<feature type="transmembrane region" description="Helical" evidence="5">
    <location>
        <begin position="415"/>
        <end position="437"/>
    </location>
</feature>
<dbReference type="InterPro" id="IPR020846">
    <property type="entry name" value="MFS_dom"/>
</dbReference>
<sequence>MTADPAPLAAPEDSPVGWGELLTRAYLPSLAMVSLAVWLHAANSMVTATLIDAMLDEIGGEAWVAWSTALYLVGSISASSVAGLAARRRGLKPVMTAAAAIFALGCAVQAMAPTMPVVLGARLMQGIGGGALVALAFVAAGQLFPRRLTARVVAVISTLWGISALIGPLFGGAFVAAGSWRGAVWAFGAQALALTLLLAFGMRGVGGARPEAPLAQRPPLVRLGLIAAGVFLIAAGGVEVTPLRTGLLLLAGVGCLVAAFRRDATRGEGRMFPPGAFRLSDRAGASLLMMFALCFATVPYLAYGPVLLVRLHGVSAIEAGLALASLSVTWSLAAIVVSSWPERRDPLAVTLGVCLVAATPPLQALAFPVGPVWAIVAIGIVEGAGFGMAWTFVLRRAQALSAEEDRARIASGLPTAEQLGYAAGAAFAGVAANAAGFAEAEGPQALSRAALWIFLAPLPAAVLSLVALRAFVRR</sequence>
<dbReference type="Gene3D" id="1.20.1250.20">
    <property type="entry name" value="MFS general substrate transporter like domains"/>
    <property type="match status" value="2"/>
</dbReference>
<protein>
    <submittedName>
        <fullName evidence="7">Major Facilitator Superfamily protein</fullName>
    </submittedName>
</protein>
<dbReference type="GO" id="GO:0005886">
    <property type="term" value="C:plasma membrane"/>
    <property type="evidence" value="ECO:0007669"/>
    <property type="project" value="TreeGrafter"/>
</dbReference>
<reference evidence="7 8" key="1">
    <citation type="submission" date="2016-10" db="EMBL/GenBank/DDBJ databases">
        <authorList>
            <person name="de Groot N.N."/>
        </authorList>
    </citation>
    <scope>NUCLEOTIDE SEQUENCE [LARGE SCALE GENOMIC DNA]</scope>
    <source>
        <strain evidence="7 8">CGMCC 1.11030</strain>
    </source>
</reference>
<evidence type="ECO:0000256" key="3">
    <source>
        <dbReference type="ARBA" id="ARBA00022989"/>
    </source>
</evidence>
<feature type="transmembrane region" description="Helical" evidence="5">
    <location>
        <begin position="244"/>
        <end position="262"/>
    </location>
</feature>
<proteinExistence type="predicted"/>
<dbReference type="STRING" id="1114924.SAMN05216258_109232"/>
<dbReference type="PANTHER" id="PTHR23501">
    <property type="entry name" value="MAJOR FACILITATOR SUPERFAMILY"/>
    <property type="match status" value="1"/>
</dbReference>
<keyword evidence="4 5" id="KW-0472">Membrane</keyword>
<feature type="transmembrane region" description="Helical" evidence="5">
    <location>
        <begin position="449"/>
        <end position="472"/>
    </location>
</feature>
<accession>A0A1I3L6V6</accession>
<feature type="transmembrane region" description="Helical" evidence="5">
    <location>
        <begin position="93"/>
        <end position="112"/>
    </location>
</feature>